<gene>
    <name evidence="3" type="ORF">NON19_21275</name>
</gene>
<dbReference type="EMBL" id="JANFNH010000028">
    <property type="protein sequence ID" value="MCQ4044492.1"/>
    <property type="molecule type" value="Genomic_DNA"/>
</dbReference>
<evidence type="ECO:0000256" key="1">
    <source>
        <dbReference type="ARBA" id="ARBA00022527"/>
    </source>
</evidence>
<dbReference type="SUPFAM" id="SSF55874">
    <property type="entry name" value="ATPase domain of HSP90 chaperone/DNA topoisomerase II/histidine kinase"/>
    <property type="match status" value="1"/>
</dbReference>
<sequence>MLAYLVLDNAPASVPLARQFARLALTARGYQAHTGTLELVTSELVTNSVVHAQPSCDAPISVRLLAQGAVLRLEVNDGKRRRPTPRTARPDHESGRGLRIVEALTMSWGSYLTNHGKCVWCEVDTKCRVEWRSQ</sequence>
<evidence type="ECO:0000259" key="2">
    <source>
        <dbReference type="Pfam" id="PF13581"/>
    </source>
</evidence>
<dbReference type="PANTHER" id="PTHR35526">
    <property type="entry name" value="ANTI-SIGMA-F FACTOR RSBW-RELATED"/>
    <property type="match status" value="1"/>
</dbReference>
<dbReference type="GO" id="GO:0005524">
    <property type="term" value="F:ATP binding"/>
    <property type="evidence" value="ECO:0007669"/>
    <property type="project" value="UniProtKB-KW"/>
</dbReference>
<comment type="caution">
    <text evidence="3">The sequence shown here is derived from an EMBL/GenBank/DDBJ whole genome shotgun (WGS) entry which is preliminary data.</text>
</comment>
<keyword evidence="1" id="KW-0418">Kinase</keyword>
<keyword evidence="1" id="KW-0808">Transferase</keyword>
<dbReference type="RefSeq" id="WP_255930364.1">
    <property type="nucleotide sequence ID" value="NZ_JANFNH010000028.1"/>
</dbReference>
<keyword evidence="1" id="KW-0723">Serine/threonine-protein kinase</keyword>
<keyword evidence="3" id="KW-0067">ATP-binding</keyword>
<dbReference type="InterPro" id="IPR036890">
    <property type="entry name" value="HATPase_C_sf"/>
</dbReference>
<dbReference type="InterPro" id="IPR050267">
    <property type="entry name" value="Anti-sigma-factor_SerPK"/>
</dbReference>
<feature type="domain" description="Histidine kinase/HSP90-like ATPase" evidence="2">
    <location>
        <begin position="9"/>
        <end position="120"/>
    </location>
</feature>
<dbReference type="PANTHER" id="PTHR35526:SF3">
    <property type="entry name" value="ANTI-SIGMA-F FACTOR RSBW"/>
    <property type="match status" value="1"/>
</dbReference>
<name>A0ABT1PGJ9_9ACTN</name>
<accession>A0ABT1PGJ9</accession>
<dbReference type="InterPro" id="IPR003594">
    <property type="entry name" value="HATPase_dom"/>
</dbReference>
<keyword evidence="3" id="KW-0547">Nucleotide-binding</keyword>
<dbReference type="CDD" id="cd16936">
    <property type="entry name" value="HATPase_RsbW-like"/>
    <property type="match status" value="1"/>
</dbReference>
<dbReference type="Proteomes" id="UP001206206">
    <property type="component" value="Unassembled WGS sequence"/>
</dbReference>
<evidence type="ECO:0000313" key="4">
    <source>
        <dbReference type="Proteomes" id="UP001206206"/>
    </source>
</evidence>
<dbReference type="Pfam" id="PF13581">
    <property type="entry name" value="HATPase_c_2"/>
    <property type="match status" value="1"/>
</dbReference>
<proteinExistence type="predicted"/>
<organism evidence="3 4">
    <name type="scientific">Streptantibioticus rubrisoli</name>
    <dbReference type="NCBI Taxonomy" id="1387313"/>
    <lineage>
        <taxon>Bacteria</taxon>
        <taxon>Bacillati</taxon>
        <taxon>Actinomycetota</taxon>
        <taxon>Actinomycetes</taxon>
        <taxon>Kitasatosporales</taxon>
        <taxon>Streptomycetaceae</taxon>
        <taxon>Streptantibioticus</taxon>
    </lineage>
</organism>
<keyword evidence="4" id="KW-1185">Reference proteome</keyword>
<reference evidence="3 4" key="1">
    <citation type="submission" date="2022-06" db="EMBL/GenBank/DDBJ databases">
        <title>Draft genome sequence of type strain Streptomyces rubrisoli DSM 42083.</title>
        <authorList>
            <person name="Duangmal K."/>
            <person name="Klaysubun C."/>
        </authorList>
    </citation>
    <scope>NUCLEOTIDE SEQUENCE [LARGE SCALE GENOMIC DNA]</scope>
    <source>
        <strain evidence="3 4">DSM 42083</strain>
    </source>
</reference>
<evidence type="ECO:0000313" key="3">
    <source>
        <dbReference type="EMBL" id="MCQ4044492.1"/>
    </source>
</evidence>
<protein>
    <submittedName>
        <fullName evidence="3">ATP-binding protein</fullName>
    </submittedName>
</protein>
<dbReference type="Gene3D" id="3.30.565.10">
    <property type="entry name" value="Histidine kinase-like ATPase, C-terminal domain"/>
    <property type="match status" value="1"/>
</dbReference>